<dbReference type="InterPro" id="IPR022352">
    <property type="entry name" value="Ins/IGF/rlx"/>
</dbReference>
<evidence type="ECO:0000256" key="6">
    <source>
        <dbReference type="RuleBase" id="RU000406"/>
    </source>
</evidence>
<evidence type="ECO:0000256" key="2">
    <source>
        <dbReference type="ARBA" id="ARBA00011207"/>
    </source>
</evidence>
<dbReference type="PANTHER" id="PTHR13647:SF4">
    <property type="entry name" value="INSULIN-LIKE PEPTIDE 1-RELATED"/>
    <property type="match status" value="1"/>
</dbReference>
<dbReference type="Proteomes" id="UP001200034">
    <property type="component" value="Unassembled WGS sequence"/>
</dbReference>
<accession>A0AAD4PLI8</accession>
<proteinExistence type="inferred from homology"/>
<feature type="domain" description="Insulin-like" evidence="8">
    <location>
        <begin position="24"/>
        <end position="123"/>
    </location>
</feature>
<dbReference type="PANTHER" id="PTHR13647">
    <property type="entry name" value="INSULIN-LIKE PEPTIDE 2-RELATED"/>
    <property type="match status" value="1"/>
</dbReference>
<dbReference type="InterPro" id="IPR016179">
    <property type="entry name" value="Insulin-like"/>
</dbReference>
<protein>
    <recommendedName>
        <fullName evidence="8">Insulin-like domain-containing protein</fullName>
    </recommendedName>
</protein>
<evidence type="ECO:0000256" key="3">
    <source>
        <dbReference type="ARBA" id="ARBA00022685"/>
    </source>
</evidence>
<dbReference type="Gene3D" id="1.10.100.10">
    <property type="entry name" value="Insulin-like"/>
    <property type="match status" value="1"/>
</dbReference>
<dbReference type="SUPFAM" id="SSF56994">
    <property type="entry name" value="Insulin-like"/>
    <property type="match status" value="1"/>
</dbReference>
<dbReference type="GO" id="GO:0005179">
    <property type="term" value="F:hormone activity"/>
    <property type="evidence" value="ECO:0007669"/>
    <property type="project" value="InterPro"/>
</dbReference>
<comment type="subunit">
    <text evidence="2">Heterodimer of a B chain and an A chain linked by two disulfide bonds.</text>
</comment>
<dbReference type="EMBL" id="JAJJHW010002585">
    <property type="protein sequence ID" value="KAH8371211.1"/>
    <property type="molecule type" value="Genomic_DNA"/>
</dbReference>
<evidence type="ECO:0000256" key="4">
    <source>
        <dbReference type="ARBA" id="ARBA00022729"/>
    </source>
</evidence>
<evidence type="ECO:0000313" key="10">
    <source>
        <dbReference type="Proteomes" id="UP001200034"/>
    </source>
</evidence>
<feature type="signal peptide" evidence="7">
    <location>
        <begin position="1"/>
        <end position="24"/>
    </location>
</feature>
<keyword evidence="10" id="KW-1185">Reference proteome</keyword>
<dbReference type="AlphaFoldDB" id="A0AAD4PLI8"/>
<dbReference type="InterPro" id="IPR036438">
    <property type="entry name" value="Insulin-like_sf"/>
</dbReference>
<gene>
    <name evidence="9" type="ORF">KR093_006640</name>
</gene>
<name>A0AAD4PLI8_9MUSC</name>
<evidence type="ECO:0000259" key="8">
    <source>
        <dbReference type="SMART" id="SM00078"/>
    </source>
</evidence>
<keyword evidence="4 7" id="KW-0732">Signal</keyword>
<keyword evidence="3" id="KW-0165">Cleavage on pair of basic residues</keyword>
<evidence type="ECO:0000256" key="1">
    <source>
        <dbReference type="ARBA" id="ARBA00009034"/>
    </source>
</evidence>
<evidence type="ECO:0000256" key="7">
    <source>
        <dbReference type="SAM" id="SignalP"/>
    </source>
</evidence>
<organism evidence="9 10">
    <name type="scientific">Drosophila rubida</name>
    <dbReference type="NCBI Taxonomy" id="30044"/>
    <lineage>
        <taxon>Eukaryota</taxon>
        <taxon>Metazoa</taxon>
        <taxon>Ecdysozoa</taxon>
        <taxon>Arthropoda</taxon>
        <taxon>Hexapoda</taxon>
        <taxon>Insecta</taxon>
        <taxon>Pterygota</taxon>
        <taxon>Neoptera</taxon>
        <taxon>Endopterygota</taxon>
        <taxon>Diptera</taxon>
        <taxon>Brachycera</taxon>
        <taxon>Muscomorpha</taxon>
        <taxon>Ephydroidea</taxon>
        <taxon>Drosophilidae</taxon>
        <taxon>Drosophila</taxon>
    </lineage>
</organism>
<dbReference type="PROSITE" id="PS00262">
    <property type="entry name" value="INSULIN"/>
    <property type="match status" value="1"/>
</dbReference>
<comment type="caution">
    <text evidence="9">The sequence shown here is derived from an EMBL/GenBank/DDBJ whole genome shotgun (WGS) entry which is preliminary data.</text>
</comment>
<keyword evidence="6" id="KW-0964">Secreted</keyword>
<dbReference type="GO" id="GO:0005576">
    <property type="term" value="C:extracellular region"/>
    <property type="evidence" value="ECO:0007669"/>
    <property type="project" value="UniProtKB-SubCell"/>
</dbReference>
<dbReference type="SMART" id="SM00078">
    <property type="entry name" value="IlGF"/>
    <property type="match status" value="1"/>
</dbReference>
<comment type="subcellular location">
    <subcellularLocation>
        <location evidence="6">Secreted</location>
    </subcellularLocation>
</comment>
<dbReference type="PRINTS" id="PR00276">
    <property type="entry name" value="INSULINFAMLY"/>
</dbReference>
<dbReference type="InterPro" id="IPR022353">
    <property type="entry name" value="Insulin_CS"/>
</dbReference>
<dbReference type="Pfam" id="PF00049">
    <property type="entry name" value="Insulin"/>
    <property type="match status" value="1"/>
</dbReference>
<sequence length="124" mass="13955">MQFENAKYVLLICSLVIMLYQVETGFCGNGLTESLLKACLNGFNSRLKRTGDILPDTENNANLNTLNALGAFTNIDYDRQPLLYAMLGESAAPHMMSTRRRRYTIVEECCNKPCSQTELAQYCL</sequence>
<evidence type="ECO:0000256" key="5">
    <source>
        <dbReference type="ARBA" id="ARBA00023157"/>
    </source>
</evidence>
<feature type="chain" id="PRO_5042125215" description="Insulin-like domain-containing protein" evidence="7">
    <location>
        <begin position="25"/>
        <end position="124"/>
    </location>
</feature>
<evidence type="ECO:0000313" key="9">
    <source>
        <dbReference type="EMBL" id="KAH8371211.1"/>
    </source>
</evidence>
<keyword evidence="5" id="KW-1015">Disulfide bond</keyword>
<comment type="similarity">
    <text evidence="1 6">Belongs to the insulin family.</text>
</comment>
<reference evidence="9" key="1">
    <citation type="journal article" date="2021" name="Mol. Ecol. Resour.">
        <title>Phylogenomic analyses of the genus Drosophila reveals genomic signals of climate adaptation.</title>
        <authorList>
            <person name="Li F."/>
            <person name="Rane R.V."/>
            <person name="Luria V."/>
            <person name="Xiong Z."/>
            <person name="Chen J."/>
            <person name="Li Z."/>
            <person name="Catullo R.A."/>
            <person name="Griffin P.C."/>
            <person name="Schiffer M."/>
            <person name="Pearce S."/>
            <person name="Lee S.F."/>
            <person name="McElroy K."/>
            <person name="Stocker A."/>
            <person name="Shirriffs J."/>
            <person name="Cockerell F."/>
            <person name="Coppin C."/>
            <person name="Sgro C.M."/>
            <person name="Karger A."/>
            <person name="Cain J.W."/>
            <person name="Weber J.A."/>
            <person name="Santpere G."/>
            <person name="Kirschner M.W."/>
            <person name="Hoffmann A.A."/>
            <person name="Oakeshott J.G."/>
            <person name="Zhang G."/>
        </authorList>
    </citation>
    <scope>NUCLEOTIDE SEQUENCE</scope>
    <source>
        <strain evidence="9">BGI-SZ-2011g</strain>
    </source>
</reference>